<dbReference type="HOGENOM" id="CLU_2777378_0_0_1"/>
<dbReference type="RefSeq" id="XP_013023511.1">
    <property type="nucleotide sequence ID" value="XM_013168057.1"/>
</dbReference>
<keyword evidence="2" id="KW-1185">Reference proteome</keyword>
<accession>S9W0Z9</accession>
<gene>
    <name evidence="1" type="ORF">SPOG_04785</name>
</gene>
<reference evidence="1 2" key="1">
    <citation type="journal article" date="2011" name="Science">
        <title>Comparative functional genomics of the fission yeasts.</title>
        <authorList>
            <person name="Rhind N."/>
            <person name="Chen Z."/>
            <person name="Yassour M."/>
            <person name="Thompson D.A."/>
            <person name="Haas B.J."/>
            <person name="Habib N."/>
            <person name="Wapinski I."/>
            <person name="Roy S."/>
            <person name="Lin M.F."/>
            <person name="Heiman D.I."/>
            <person name="Young S.K."/>
            <person name="Furuya K."/>
            <person name="Guo Y."/>
            <person name="Pidoux A."/>
            <person name="Chen H.M."/>
            <person name="Robbertse B."/>
            <person name="Goldberg J.M."/>
            <person name="Aoki K."/>
            <person name="Bayne E.H."/>
            <person name="Berlin A.M."/>
            <person name="Desjardins C.A."/>
            <person name="Dobbs E."/>
            <person name="Dukaj L."/>
            <person name="Fan L."/>
            <person name="FitzGerald M.G."/>
            <person name="French C."/>
            <person name="Gujja S."/>
            <person name="Hansen K."/>
            <person name="Keifenheim D."/>
            <person name="Levin J.Z."/>
            <person name="Mosher R.A."/>
            <person name="Mueller C.A."/>
            <person name="Pfiffner J."/>
            <person name="Priest M."/>
            <person name="Russ C."/>
            <person name="Smialowska A."/>
            <person name="Swoboda P."/>
            <person name="Sykes S.M."/>
            <person name="Vaughn M."/>
            <person name="Vengrova S."/>
            <person name="Yoder R."/>
            <person name="Zeng Q."/>
            <person name="Allshire R."/>
            <person name="Baulcombe D."/>
            <person name="Birren B.W."/>
            <person name="Brown W."/>
            <person name="Ekwall K."/>
            <person name="Kellis M."/>
            <person name="Leatherwood J."/>
            <person name="Levin H."/>
            <person name="Margalit H."/>
            <person name="Martienssen R."/>
            <person name="Nieduszynski C.A."/>
            <person name="Spatafora J.W."/>
            <person name="Friedman N."/>
            <person name="Dalgaard J.Z."/>
            <person name="Baumann P."/>
            <person name="Niki H."/>
            <person name="Regev A."/>
            <person name="Nusbaum C."/>
        </authorList>
    </citation>
    <scope>NUCLEOTIDE SEQUENCE [LARGE SCALE GENOMIC DNA]</scope>
    <source>
        <strain evidence="2">OY26 / ATCC MYA-4695 / CBS 11777 / NBRC 106824 / NRRL Y48691</strain>
    </source>
</reference>
<evidence type="ECO:0000313" key="2">
    <source>
        <dbReference type="Proteomes" id="UP000015464"/>
    </source>
</evidence>
<dbReference type="Proteomes" id="UP000015464">
    <property type="component" value="Unassembled WGS sequence"/>
</dbReference>
<proteinExistence type="predicted"/>
<dbReference type="GeneID" id="25039098"/>
<organism evidence="1 2">
    <name type="scientific">Schizosaccharomyces cryophilus (strain OY26 / ATCC MYA-4695 / CBS 11777 / NBRC 106824 / NRRL Y48691)</name>
    <name type="common">Fission yeast</name>
    <dbReference type="NCBI Taxonomy" id="653667"/>
    <lineage>
        <taxon>Eukaryota</taxon>
        <taxon>Fungi</taxon>
        <taxon>Dikarya</taxon>
        <taxon>Ascomycota</taxon>
        <taxon>Taphrinomycotina</taxon>
        <taxon>Schizosaccharomycetes</taxon>
        <taxon>Schizosaccharomycetales</taxon>
        <taxon>Schizosaccharomycetaceae</taxon>
        <taxon>Schizosaccharomyces</taxon>
    </lineage>
</organism>
<dbReference type="AlphaFoldDB" id="S9W0Z9"/>
<dbReference type="OrthoDB" id="3180714at2759"/>
<name>S9W0Z9_SCHCR</name>
<sequence length="69" mass="8169">MFLEDEMQKMQFFKICKEPLKLYTSIALPRNSVISLEVGEEAEASVSVLTYSYKNKIVRAKRIRYEIKY</sequence>
<evidence type="ECO:0000313" key="1">
    <source>
        <dbReference type="EMBL" id="EPY52129.1"/>
    </source>
</evidence>
<dbReference type="EMBL" id="KE546990">
    <property type="protein sequence ID" value="EPY52129.1"/>
    <property type="molecule type" value="Genomic_DNA"/>
</dbReference>
<protein>
    <submittedName>
        <fullName evidence="1">Uncharacterized protein</fullName>
    </submittedName>
</protein>